<dbReference type="PANTHER" id="PTHR24173:SF74">
    <property type="entry name" value="ANKYRIN REPEAT DOMAIN-CONTAINING PROTEIN 16"/>
    <property type="match status" value="1"/>
</dbReference>
<dbReference type="SMART" id="SM00248">
    <property type="entry name" value="ANK"/>
    <property type="match status" value="4"/>
</dbReference>
<evidence type="ECO:0000313" key="4">
    <source>
        <dbReference type="Proteomes" id="UP000325902"/>
    </source>
</evidence>
<dbReference type="PANTHER" id="PTHR24173">
    <property type="entry name" value="ANKYRIN REPEAT CONTAINING"/>
    <property type="match status" value="1"/>
</dbReference>
<dbReference type="SUPFAM" id="SSF48403">
    <property type="entry name" value="Ankyrin repeat"/>
    <property type="match status" value="1"/>
</dbReference>
<proteinExistence type="predicted"/>
<dbReference type="EMBL" id="VCHE01000057">
    <property type="protein sequence ID" value="KAB2573530.1"/>
    <property type="molecule type" value="Genomic_DNA"/>
</dbReference>
<keyword evidence="1" id="KW-0677">Repeat</keyword>
<dbReference type="Gene3D" id="1.25.40.20">
    <property type="entry name" value="Ankyrin repeat-containing domain"/>
    <property type="match status" value="2"/>
</dbReference>
<evidence type="ECO:0008006" key="5">
    <source>
        <dbReference type="Google" id="ProtNLM"/>
    </source>
</evidence>
<keyword evidence="2" id="KW-0040">ANK repeat</keyword>
<dbReference type="OrthoDB" id="3695171at2759"/>
<sequence>MDEVKKLVKAQRHPDLTQNFLGHTVLHLAIQWPRILEFLLENGYRDAVDSPDKHGISPLFFALCYGCTKSIDILVDAGASLPRIEPESGFFSQLGPGPIVSQCWAHAARSCDEEAFIRLLEHYTRKFAPTRLQSDFLEPLIFTKAARGPWNLTAARALVAEIQKSCESHPYEFRRGGVTPLHMAMTPGHARVLMSYHGFDIDASADYHGETPLMVYSWFLDPALTQEALRRGARVNSTDHWDRNALHYTFARTFSRQPDCAITFSGPWERRPLAFHAEKLKALMEAVAVLIEAGGDLLQRDKCRCYCSPGGCSPLRSFVPALFLEADRHTVHVWILELFVLLRSCGTSGGMLDLLVDEIGRLQSADEIGITHTCCASKYSNAFRNWRCAGDFTPIPTSMELEYWSGDWEEIREEESDLGAQLDRRCLDDPSVNAGSWDSRLVSILARRCVMIEMIEGERLNKPGRRDECEQVSLERCVEKYMASMEDAESYLTRVIPTYDHGYWMQERERLSKRFLEEVRSVRGATGIVNDWDIENWIGGITMTGFGLNEPQFKLWLTFMSTERI</sequence>
<gene>
    <name evidence="3" type="ORF">DBV05_g7845</name>
</gene>
<evidence type="ECO:0000256" key="1">
    <source>
        <dbReference type="ARBA" id="ARBA00022737"/>
    </source>
</evidence>
<dbReference type="InterPro" id="IPR036770">
    <property type="entry name" value="Ankyrin_rpt-contain_sf"/>
</dbReference>
<reference evidence="3 4" key="1">
    <citation type="journal article" date="2019" name="Sci. Rep.">
        <title>A multi-omics analysis of the grapevine pathogen Lasiodiplodia theobromae reveals that temperature affects the expression of virulence- and pathogenicity-related genes.</title>
        <authorList>
            <person name="Felix C."/>
            <person name="Meneses R."/>
            <person name="Goncalves M.F.M."/>
            <person name="Tilleman L."/>
            <person name="Duarte A.S."/>
            <person name="Jorrin-Novo J.V."/>
            <person name="Van de Peer Y."/>
            <person name="Deforce D."/>
            <person name="Van Nieuwerburgh F."/>
            <person name="Esteves A.C."/>
            <person name="Alves A."/>
        </authorList>
    </citation>
    <scope>NUCLEOTIDE SEQUENCE [LARGE SCALE GENOMIC DNA]</scope>
    <source>
        <strain evidence="3 4">LA-SOL3</strain>
    </source>
</reference>
<dbReference type="Proteomes" id="UP000325902">
    <property type="component" value="Unassembled WGS sequence"/>
</dbReference>
<protein>
    <recommendedName>
        <fullName evidence="5">Ankyrin</fullName>
    </recommendedName>
</protein>
<dbReference type="Pfam" id="PF12796">
    <property type="entry name" value="Ank_2"/>
    <property type="match status" value="1"/>
</dbReference>
<evidence type="ECO:0000313" key="3">
    <source>
        <dbReference type="EMBL" id="KAB2573530.1"/>
    </source>
</evidence>
<keyword evidence="4" id="KW-1185">Reference proteome</keyword>
<comment type="caution">
    <text evidence="3">The sequence shown here is derived from an EMBL/GenBank/DDBJ whole genome shotgun (WGS) entry which is preliminary data.</text>
</comment>
<dbReference type="InterPro" id="IPR002110">
    <property type="entry name" value="Ankyrin_rpt"/>
</dbReference>
<evidence type="ECO:0000256" key="2">
    <source>
        <dbReference type="ARBA" id="ARBA00023043"/>
    </source>
</evidence>
<dbReference type="AlphaFoldDB" id="A0A5N5D852"/>
<name>A0A5N5D852_9PEZI</name>
<accession>A0A5N5D852</accession>
<organism evidence="3 4">
    <name type="scientific">Lasiodiplodia theobromae</name>
    <dbReference type="NCBI Taxonomy" id="45133"/>
    <lineage>
        <taxon>Eukaryota</taxon>
        <taxon>Fungi</taxon>
        <taxon>Dikarya</taxon>
        <taxon>Ascomycota</taxon>
        <taxon>Pezizomycotina</taxon>
        <taxon>Dothideomycetes</taxon>
        <taxon>Dothideomycetes incertae sedis</taxon>
        <taxon>Botryosphaeriales</taxon>
        <taxon>Botryosphaeriaceae</taxon>
        <taxon>Lasiodiplodia</taxon>
    </lineage>
</organism>